<dbReference type="InterPro" id="IPR013783">
    <property type="entry name" value="Ig-like_fold"/>
</dbReference>
<dbReference type="GO" id="GO:0005975">
    <property type="term" value="P:carbohydrate metabolic process"/>
    <property type="evidence" value="ECO:0007669"/>
    <property type="project" value="UniProtKB-ARBA"/>
</dbReference>
<dbReference type="AlphaFoldDB" id="A0A9X3N7K4"/>
<reference evidence="2" key="1">
    <citation type="submission" date="2022-10" db="EMBL/GenBank/DDBJ databases">
        <title>The WGS of Solirubrobacter phytolaccae KCTC 29190.</title>
        <authorList>
            <person name="Jiang Z."/>
        </authorList>
    </citation>
    <scope>NUCLEOTIDE SEQUENCE</scope>
    <source>
        <strain evidence="2">KCTC 29190</strain>
    </source>
</reference>
<organism evidence="2 3">
    <name type="scientific">Solirubrobacter phytolaccae</name>
    <dbReference type="NCBI Taxonomy" id="1404360"/>
    <lineage>
        <taxon>Bacteria</taxon>
        <taxon>Bacillati</taxon>
        <taxon>Actinomycetota</taxon>
        <taxon>Thermoleophilia</taxon>
        <taxon>Solirubrobacterales</taxon>
        <taxon>Solirubrobacteraceae</taxon>
        <taxon>Solirubrobacter</taxon>
    </lineage>
</organism>
<evidence type="ECO:0008006" key="4">
    <source>
        <dbReference type="Google" id="ProtNLM"/>
    </source>
</evidence>
<evidence type="ECO:0000313" key="3">
    <source>
        <dbReference type="Proteomes" id="UP001147653"/>
    </source>
</evidence>
<keyword evidence="1" id="KW-0732">Signal</keyword>
<dbReference type="Proteomes" id="UP001147653">
    <property type="component" value="Unassembled WGS sequence"/>
</dbReference>
<feature type="chain" id="PRO_5040974240" description="Carboxypeptidase regulatory-like domain-containing protein" evidence="1">
    <location>
        <begin position="27"/>
        <end position="740"/>
    </location>
</feature>
<name>A0A9X3N7K4_9ACTN</name>
<sequence length="740" mass="79696">MSRIGRVIYVATAMVAACISGSPAQAGTYTVRACWEATYDGWHPVILGPSTEVRSDCAGVSTGTPMRATAWPIDAVWPSGASTGWAFTAPRGTRITKFTAVGWSSAGNSRVSIARPWFRGVWDPDSAAAAAIEGSEKPVTLGNLNAERVVFGLRCLDLYCWFPGWSGPYGPGIGRTDYIQYVAAHSITLTIRDDESPTVNLRQAPSHAWTSSNSLHLSVDATDNVGVARINALLNTTTKATSTGECSGGMNTLRMPCTRTAPTVETTLDLSSLDDGRHEVKILAADASGNETTRVIPVWLDRAAPRAPRRLTVVGGDGWHAGDTMAVTWLNPPRENAGVVAAEYELCPNDNDVGDLDGCVRGERSGADIARIDDLAVPHSGAWRLRIALRDEAGNIDWDQTADREGIEFDSDAPSASFLPFDPADPARVWLTAADDMSGVAGVEIEARRQGATTWHSLPTAHSNGRFTALLNDAELPEGVYSLRALVRDRAGHERTAMTLGDGTSLEIRLPVRADSALAVGRPERVRVKSAKGKRKRYRTVLVPKPTTRYGDPVEIEGTLSDRVGNPRAGTEVKVLERVGLPGRDWQEIASVRTGSGGAFKFRALPGPARALRFQYVGTATTRPHSQDVELRVRAGVTLIPSRRRVRNGAQITFGGRVLGGPIPPAGKILALQAQTSRGWRTFATPRARATDGRFSVPYRFLSTTVTSRYRFRVVVPEESSYPYASGSSTITSVLVRGDQ</sequence>
<dbReference type="RefSeq" id="WP_270025272.1">
    <property type="nucleotide sequence ID" value="NZ_JAPDDP010000017.1"/>
</dbReference>
<dbReference type="Gene3D" id="2.60.40.10">
    <property type="entry name" value="Immunoglobulins"/>
    <property type="match status" value="1"/>
</dbReference>
<evidence type="ECO:0000256" key="1">
    <source>
        <dbReference type="SAM" id="SignalP"/>
    </source>
</evidence>
<proteinExistence type="predicted"/>
<keyword evidence="3" id="KW-1185">Reference proteome</keyword>
<comment type="caution">
    <text evidence="2">The sequence shown here is derived from an EMBL/GenBank/DDBJ whole genome shotgun (WGS) entry which is preliminary data.</text>
</comment>
<gene>
    <name evidence="2" type="ORF">OJ997_11700</name>
</gene>
<protein>
    <recommendedName>
        <fullName evidence="4">Carboxypeptidase regulatory-like domain-containing protein</fullName>
    </recommendedName>
</protein>
<dbReference type="PROSITE" id="PS51257">
    <property type="entry name" value="PROKAR_LIPOPROTEIN"/>
    <property type="match status" value="1"/>
</dbReference>
<evidence type="ECO:0000313" key="2">
    <source>
        <dbReference type="EMBL" id="MDA0180961.1"/>
    </source>
</evidence>
<dbReference type="EMBL" id="JAPDDP010000017">
    <property type="protein sequence ID" value="MDA0180961.1"/>
    <property type="molecule type" value="Genomic_DNA"/>
</dbReference>
<accession>A0A9X3N7K4</accession>
<feature type="signal peptide" evidence="1">
    <location>
        <begin position="1"/>
        <end position="26"/>
    </location>
</feature>